<dbReference type="InterPro" id="IPR049874">
    <property type="entry name" value="ROK_cs"/>
</dbReference>
<organism evidence="3 4">
    <name type="scientific">Neiella marina</name>
    <dbReference type="NCBI Taxonomy" id="508461"/>
    <lineage>
        <taxon>Bacteria</taxon>
        <taxon>Pseudomonadati</taxon>
        <taxon>Pseudomonadota</taxon>
        <taxon>Gammaproteobacteria</taxon>
        <taxon>Alteromonadales</taxon>
        <taxon>Echinimonadaceae</taxon>
        <taxon>Neiella</taxon>
    </lineage>
</organism>
<dbReference type="PROSITE" id="PS01125">
    <property type="entry name" value="ROK"/>
    <property type="match status" value="1"/>
</dbReference>
<dbReference type="Proteomes" id="UP000619743">
    <property type="component" value="Unassembled WGS sequence"/>
</dbReference>
<evidence type="ECO:0000313" key="4">
    <source>
        <dbReference type="Proteomes" id="UP000619743"/>
    </source>
</evidence>
<dbReference type="OrthoDB" id="9810372at2"/>
<keyword evidence="4" id="KW-1185">Reference proteome</keyword>
<evidence type="ECO:0000256" key="1">
    <source>
        <dbReference type="ARBA" id="ARBA00006479"/>
    </source>
</evidence>
<dbReference type="EMBL" id="BMDX01000001">
    <property type="protein sequence ID" value="GGA63213.1"/>
    <property type="molecule type" value="Genomic_DNA"/>
</dbReference>
<reference evidence="4" key="1">
    <citation type="journal article" date="2019" name="Int. J. Syst. Evol. Microbiol.">
        <title>The Global Catalogue of Microorganisms (GCM) 10K type strain sequencing project: providing services to taxonomists for standard genome sequencing and annotation.</title>
        <authorList>
            <consortium name="The Broad Institute Genomics Platform"/>
            <consortium name="The Broad Institute Genome Sequencing Center for Infectious Disease"/>
            <person name="Wu L."/>
            <person name="Ma J."/>
        </authorList>
    </citation>
    <scope>NUCLEOTIDE SEQUENCE [LARGE SCALE GENOMIC DNA]</scope>
    <source>
        <strain evidence="4">CGMCC 1.10130</strain>
    </source>
</reference>
<dbReference type="RefSeq" id="WP_087504073.1">
    <property type="nucleotide sequence ID" value="NZ_BMDX01000001.1"/>
</dbReference>
<dbReference type="SUPFAM" id="SSF46785">
    <property type="entry name" value="Winged helix' DNA-binding domain"/>
    <property type="match status" value="1"/>
</dbReference>
<dbReference type="InterPro" id="IPR043129">
    <property type="entry name" value="ATPase_NBD"/>
</dbReference>
<evidence type="ECO:0000256" key="2">
    <source>
        <dbReference type="ARBA" id="ARBA00023277"/>
    </source>
</evidence>
<comment type="similarity">
    <text evidence="1">Belongs to the ROK (NagC/XylR) family.</text>
</comment>
<dbReference type="Pfam" id="PF00480">
    <property type="entry name" value="ROK"/>
    <property type="match status" value="1"/>
</dbReference>
<dbReference type="SUPFAM" id="SSF53067">
    <property type="entry name" value="Actin-like ATPase domain"/>
    <property type="match status" value="1"/>
</dbReference>
<dbReference type="InterPro" id="IPR000600">
    <property type="entry name" value="ROK"/>
</dbReference>
<sequence length="395" mass="42713">MKKITDTEQIRAANRKQIIAALRAHGPLARVELCEITGLSPATVTAITSDLFSIGFLKESSTTPEGHQGRGRPKVNIDLNSEAAFVIGILPSVNQLEFVLGDLKGNLRETHKVAIQLDRLDEQQFITLVIDGINDFLAFTGIDRNRLSAIGIAMQGPVDSDAGVITWSPALSITNVQICQPLEDRFNVPVGIANDSDIVALALRHLNNYSHDINLVSIVLGQGVGMGALINGQLYSGSRGAAGEFGHVKFNLEGPQCRCGARGCIEAYCSDYALYRDASTIMHLPSSDNHRPTAAQMQAIIDELDSGNEALQRIFEQAGRVLGLGIANLVTVLDPERVIITGAGVHGFPYMEQSLKRAMSESLLPNHSTDMVESYSWQEDLKATGVIQLSLERGD</sequence>
<dbReference type="Gene3D" id="3.30.420.40">
    <property type="match status" value="2"/>
</dbReference>
<protein>
    <submittedName>
        <fullName evidence="3">Transcriptional regulator</fullName>
    </submittedName>
</protein>
<name>A0A8J2XMC5_9GAMM</name>
<dbReference type="Gene3D" id="1.10.10.10">
    <property type="entry name" value="Winged helix-like DNA-binding domain superfamily/Winged helix DNA-binding domain"/>
    <property type="match status" value="1"/>
</dbReference>
<keyword evidence="2" id="KW-0119">Carbohydrate metabolism</keyword>
<accession>A0A8J2XMC5</accession>
<proteinExistence type="inferred from homology"/>
<dbReference type="InterPro" id="IPR036390">
    <property type="entry name" value="WH_DNA-bd_sf"/>
</dbReference>
<dbReference type="AlphaFoldDB" id="A0A8J2XMC5"/>
<gene>
    <name evidence="3" type="ORF">GCM10011369_00640</name>
</gene>
<dbReference type="PANTHER" id="PTHR18964:SF173">
    <property type="entry name" value="GLUCOKINASE"/>
    <property type="match status" value="1"/>
</dbReference>
<dbReference type="PANTHER" id="PTHR18964">
    <property type="entry name" value="ROK (REPRESSOR, ORF, KINASE) FAMILY"/>
    <property type="match status" value="1"/>
</dbReference>
<comment type="caution">
    <text evidence="3">The sequence shown here is derived from an EMBL/GenBank/DDBJ whole genome shotgun (WGS) entry which is preliminary data.</text>
</comment>
<dbReference type="InterPro" id="IPR036388">
    <property type="entry name" value="WH-like_DNA-bd_sf"/>
</dbReference>
<evidence type="ECO:0000313" key="3">
    <source>
        <dbReference type="EMBL" id="GGA63213.1"/>
    </source>
</evidence>